<organism evidence="2 3">
    <name type="scientific">Corallococcus soli</name>
    <dbReference type="NCBI Taxonomy" id="2710757"/>
    <lineage>
        <taxon>Bacteria</taxon>
        <taxon>Pseudomonadati</taxon>
        <taxon>Myxococcota</taxon>
        <taxon>Myxococcia</taxon>
        <taxon>Myxococcales</taxon>
        <taxon>Cystobacterineae</taxon>
        <taxon>Myxococcaceae</taxon>
        <taxon>Corallococcus</taxon>
    </lineage>
</organism>
<feature type="transmembrane region" description="Helical" evidence="1">
    <location>
        <begin position="14"/>
        <end position="37"/>
    </location>
</feature>
<keyword evidence="3" id="KW-1185">Reference proteome</keyword>
<comment type="caution">
    <text evidence="2">The sequence shown here is derived from an EMBL/GenBank/DDBJ whole genome shotgun (WGS) entry which is preliminary data.</text>
</comment>
<proteinExistence type="predicted"/>
<feature type="transmembrane region" description="Helical" evidence="1">
    <location>
        <begin position="162"/>
        <end position="184"/>
    </location>
</feature>
<name>A0ABR9PYF1_9BACT</name>
<keyword evidence="1" id="KW-0472">Membrane</keyword>
<evidence type="ECO:0000256" key="1">
    <source>
        <dbReference type="SAM" id="Phobius"/>
    </source>
</evidence>
<evidence type="ECO:0000313" key="3">
    <source>
        <dbReference type="Proteomes" id="UP001516472"/>
    </source>
</evidence>
<evidence type="ECO:0008006" key="4">
    <source>
        <dbReference type="Google" id="ProtNLM"/>
    </source>
</evidence>
<dbReference type="Proteomes" id="UP001516472">
    <property type="component" value="Unassembled WGS sequence"/>
</dbReference>
<sequence length="292" mass="29875">MTTFLDALVAFPTAIFTILLGVVLAYWLCVIIGAAGIDMLDGDVHVDLESGAKAVGGAFEGGAKAISGSFEGGAKAVGGAFEGGAKATSGLLEGGAKAVAGHGHAGHSHLHDAEAATGLLAALGFGGIPITVSVSLVVFLSWSLSLLSGQVTHEALSMLPSWLISTGLGLGCFAVGTTVAGFAVRPLRPVFIAKRAPGREALMGRVCNISSGSVTARDGHATFNDGAAGLILNVVCEKPNQLKRGEPALILGYDAERGVYEVEPVDWLLPQEMEQLRDPLKAAAVARARSHR</sequence>
<evidence type="ECO:0000313" key="2">
    <source>
        <dbReference type="EMBL" id="MBE4752956.1"/>
    </source>
</evidence>
<feature type="transmembrane region" description="Helical" evidence="1">
    <location>
        <begin position="119"/>
        <end position="142"/>
    </location>
</feature>
<keyword evidence="1" id="KW-0812">Transmembrane</keyword>
<dbReference type="EMBL" id="JAAIYO010000015">
    <property type="protein sequence ID" value="MBE4752956.1"/>
    <property type="molecule type" value="Genomic_DNA"/>
</dbReference>
<protein>
    <recommendedName>
        <fullName evidence="4">DUF1449 family protein</fullName>
    </recommendedName>
</protein>
<reference evidence="2 3" key="1">
    <citation type="submission" date="2020-02" db="EMBL/GenBank/DDBJ databases">
        <authorList>
            <person name="Babadi Z.K."/>
            <person name="Risdian C."/>
            <person name="Ebrahimipour G.H."/>
            <person name="Wink J."/>
        </authorList>
    </citation>
    <scope>NUCLEOTIDE SEQUENCE [LARGE SCALE GENOMIC DNA]</scope>
    <source>
        <strain evidence="2 3">ZKHCc1 1396</strain>
    </source>
</reference>
<accession>A0ABR9PYF1</accession>
<dbReference type="RefSeq" id="WP_193430120.1">
    <property type="nucleotide sequence ID" value="NZ_JAAIYO010000015.1"/>
</dbReference>
<gene>
    <name evidence="2" type="ORF">G4177_32875</name>
</gene>
<keyword evidence="1" id="KW-1133">Transmembrane helix</keyword>